<dbReference type="InterPro" id="IPR009051">
    <property type="entry name" value="Helical_ferredxn"/>
</dbReference>
<dbReference type="PANTHER" id="PTHR47153:SF2">
    <property type="entry name" value="LACTATE UTILIZATION PROTEIN B"/>
    <property type="match status" value="1"/>
</dbReference>
<keyword evidence="4" id="KW-0677">Repeat</keyword>
<dbReference type="Gene3D" id="1.10.1060.10">
    <property type="entry name" value="Alpha-helical ferredoxin"/>
    <property type="match status" value="1"/>
</dbReference>
<dbReference type="NCBIfam" id="TIGR00273">
    <property type="entry name" value="LutB/LldF family L-lactate oxidation iron-sulfur protein"/>
    <property type="match status" value="1"/>
</dbReference>
<accession>A0A1F7RZU9</accession>
<dbReference type="SUPFAM" id="SSF54862">
    <property type="entry name" value="4Fe-4S ferredoxins"/>
    <property type="match status" value="1"/>
</dbReference>
<evidence type="ECO:0000313" key="10">
    <source>
        <dbReference type="Proteomes" id="UP000179266"/>
    </source>
</evidence>
<dbReference type="InterPro" id="IPR024569">
    <property type="entry name" value="LutB_C"/>
</dbReference>
<gene>
    <name evidence="9" type="ORF">A2161_20155</name>
</gene>
<dbReference type="Proteomes" id="UP000179266">
    <property type="component" value="Unassembled WGS sequence"/>
</dbReference>
<evidence type="ECO:0000256" key="1">
    <source>
        <dbReference type="ARBA" id="ARBA00022448"/>
    </source>
</evidence>
<dbReference type="GO" id="GO:0046872">
    <property type="term" value="F:metal ion binding"/>
    <property type="evidence" value="ECO:0007669"/>
    <property type="project" value="UniProtKB-KW"/>
</dbReference>
<keyword evidence="2" id="KW-0004">4Fe-4S</keyword>
<organism evidence="9 10">
    <name type="scientific">Candidatus Schekmanbacteria bacterium RBG_13_48_7</name>
    <dbReference type="NCBI Taxonomy" id="1817878"/>
    <lineage>
        <taxon>Bacteria</taxon>
        <taxon>Candidatus Schekmaniibacteriota</taxon>
    </lineage>
</organism>
<dbReference type="GO" id="GO:0006089">
    <property type="term" value="P:lactate metabolic process"/>
    <property type="evidence" value="ECO:0007669"/>
    <property type="project" value="InterPro"/>
</dbReference>
<dbReference type="InterPro" id="IPR037171">
    <property type="entry name" value="NagB/RpiA_transferase-like"/>
</dbReference>
<dbReference type="InterPro" id="IPR024185">
    <property type="entry name" value="FTHF_cligase-like_sf"/>
</dbReference>
<evidence type="ECO:0000256" key="3">
    <source>
        <dbReference type="ARBA" id="ARBA00022723"/>
    </source>
</evidence>
<dbReference type="PROSITE" id="PS51379">
    <property type="entry name" value="4FE4S_FER_2"/>
    <property type="match status" value="1"/>
</dbReference>
<dbReference type="AlphaFoldDB" id="A0A1F7RZU9"/>
<sequence length="478" mass="53909">MNNAHSPKNFRTASKQAIDNNNLRRILNHALSTTLHKRGLAVSNLPQWEQMRQTAHHIKKIVVENLDYYLAEFIKNAESKGTKIFYAEDSDDACNYILQVAREKNARLIVKSKSMVTEEIHLNDKLENAGIEVVETDLGEFIAQLNNQPPSHITAPIIHLSRQDVGRIYQEKFQIPYTEDASLITAYTRKLLREKFFRADMGISGANFAIADTGSIVIVENEGNVRMVTTAPKVHIAVMGMEKFIRTITDLPLFLRLLSVSGTGQLLTNYVSIIHSARKPGEHDGPEELHIVILDNGRSGILEDSVMREALYCIRCGSCMNVCPVYSHVGGHAYGSVYPGPIGSVLTPLFQGLQAAEALPFASTLCGYCFETCPVKIKIHHLLLHLRNRIAQEQLASFYEKIGFHIWLAILKSSGIYRFTEKILRSLQNLIPGTKAPYIPEWSKTREFPRLAKKSFYQLSEKLGIREQFQNKKDSSDE</sequence>
<dbReference type="InterPro" id="IPR017896">
    <property type="entry name" value="4Fe4S_Fe-S-bd"/>
</dbReference>
<evidence type="ECO:0000259" key="8">
    <source>
        <dbReference type="PROSITE" id="PS51379"/>
    </source>
</evidence>
<dbReference type="Pfam" id="PF11870">
    <property type="entry name" value="LutB_C"/>
    <property type="match status" value="1"/>
</dbReference>
<dbReference type="GO" id="GO:0051539">
    <property type="term" value="F:4 iron, 4 sulfur cluster binding"/>
    <property type="evidence" value="ECO:0007669"/>
    <property type="project" value="UniProtKB-KW"/>
</dbReference>
<dbReference type="SUPFAM" id="SSF100950">
    <property type="entry name" value="NagB/RpiA/CoA transferase-like"/>
    <property type="match status" value="1"/>
</dbReference>
<comment type="caution">
    <text evidence="9">The sequence shown here is derived from an EMBL/GenBank/DDBJ whole genome shotgun (WGS) entry which is preliminary data.</text>
</comment>
<dbReference type="InterPro" id="IPR004452">
    <property type="entry name" value="LutB/LldF"/>
</dbReference>
<evidence type="ECO:0000256" key="6">
    <source>
        <dbReference type="ARBA" id="ARBA00023004"/>
    </source>
</evidence>
<keyword evidence="1" id="KW-0813">Transport</keyword>
<evidence type="ECO:0000313" key="9">
    <source>
        <dbReference type="EMBL" id="OGL47062.1"/>
    </source>
</evidence>
<evidence type="ECO:0000256" key="4">
    <source>
        <dbReference type="ARBA" id="ARBA00022737"/>
    </source>
</evidence>
<name>A0A1F7RZU9_9BACT</name>
<evidence type="ECO:0000256" key="2">
    <source>
        <dbReference type="ARBA" id="ARBA00022485"/>
    </source>
</evidence>
<feature type="domain" description="4Fe-4S ferredoxin-type" evidence="8">
    <location>
        <begin position="304"/>
        <end position="333"/>
    </location>
</feature>
<reference evidence="9 10" key="1">
    <citation type="journal article" date="2016" name="Nat. Commun.">
        <title>Thousands of microbial genomes shed light on interconnected biogeochemical processes in an aquifer system.</title>
        <authorList>
            <person name="Anantharaman K."/>
            <person name="Brown C.T."/>
            <person name="Hug L.A."/>
            <person name="Sharon I."/>
            <person name="Castelle C.J."/>
            <person name="Probst A.J."/>
            <person name="Thomas B.C."/>
            <person name="Singh A."/>
            <person name="Wilkins M.J."/>
            <person name="Karaoz U."/>
            <person name="Brodie E.L."/>
            <person name="Williams K.H."/>
            <person name="Hubbard S.S."/>
            <person name="Banfield J.F."/>
        </authorList>
    </citation>
    <scope>NUCLEOTIDE SEQUENCE [LARGE SCALE GENOMIC DNA]</scope>
</reference>
<keyword evidence="6" id="KW-0408">Iron</keyword>
<keyword evidence="7" id="KW-0411">Iron-sulfur</keyword>
<keyword evidence="5" id="KW-0249">Electron transport</keyword>
<dbReference type="Gene3D" id="3.40.50.10420">
    <property type="entry name" value="NagB/RpiA/CoA transferase-like"/>
    <property type="match status" value="1"/>
</dbReference>
<proteinExistence type="predicted"/>
<dbReference type="EMBL" id="MGDD01000100">
    <property type="protein sequence ID" value="OGL47062.1"/>
    <property type="molecule type" value="Genomic_DNA"/>
</dbReference>
<evidence type="ECO:0000256" key="7">
    <source>
        <dbReference type="ARBA" id="ARBA00023014"/>
    </source>
</evidence>
<dbReference type="PROSITE" id="PS00198">
    <property type="entry name" value="4FE4S_FER_1"/>
    <property type="match status" value="1"/>
</dbReference>
<dbReference type="InterPro" id="IPR017900">
    <property type="entry name" value="4Fe4S_Fe_S_CS"/>
</dbReference>
<dbReference type="Pfam" id="PF02589">
    <property type="entry name" value="LUD_dom"/>
    <property type="match status" value="1"/>
</dbReference>
<dbReference type="PANTHER" id="PTHR47153">
    <property type="entry name" value="LACTATE UTILIZATION PROTEIN B"/>
    <property type="match status" value="1"/>
</dbReference>
<keyword evidence="3" id="KW-0479">Metal-binding</keyword>
<evidence type="ECO:0000256" key="5">
    <source>
        <dbReference type="ARBA" id="ARBA00022982"/>
    </source>
</evidence>
<dbReference type="InterPro" id="IPR003741">
    <property type="entry name" value="LUD_dom"/>
</dbReference>
<protein>
    <submittedName>
        <fullName evidence="9">Iron-sulfur cluster-binding protein</fullName>
    </submittedName>
</protein>
<dbReference type="Pfam" id="PF13183">
    <property type="entry name" value="Fer4_8"/>
    <property type="match status" value="1"/>
</dbReference>